<dbReference type="EMBL" id="MU860273">
    <property type="protein sequence ID" value="KAK4235376.1"/>
    <property type="molecule type" value="Genomic_DNA"/>
</dbReference>
<reference evidence="2" key="1">
    <citation type="journal article" date="2023" name="Mol. Phylogenet. Evol.">
        <title>Genome-scale phylogeny and comparative genomics of the fungal order Sordariales.</title>
        <authorList>
            <person name="Hensen N."/>
            <person name="Bonometti L."/>
            <person name="Westerberg I."/>
            <person name="Brannstrom I.O."/>
            <person name="Guillou S."/>
            <person name="Cros-Aarteil S."/>
            <person name="Calhoun S."/>
            <person name="Haridas S."/>
            <person name="Kuo A."/>
            <person name="Mondo S."/>
            <person name="Pangilinan J."/>
            <person name="Riley R."/>
            <person name="LaButti K."/>
            <person name="Andreopoulos B."/>
            <person name="Lipzen A."/>
            <person name="Chen C."/>
            <person name="Yan M."/>
            <person name="Daum C."/>
            <person name="Ng V."/>
            <person name="Clum A."/>
            <person name="Steindorff A."/>
            <person name="Ohm R.A."/>
            <person name="Martin F."/>
            <person name="Silar P."/>
            <person name="Natvig D.O."/>
            <person name="Lalanne C."/>
            <person name="Gautier V."/>
            <person name="Ament-Velasquez S.L."/>
            <person name="Kruys A."/>
            <person name="Hutchinson M.I."/>
            <person name="Powell A.J."/>
            <person name="Barry K."/>
            <person name="Miller A.N."/>
            <person name="Grigoriev I.V."/>
            <person name="Debuchy R."/>
            <person name="Gladieux P."/>
            <person name="Hiltunen Thoren M."/>
            <person name="Johannesson H."/>
        </authorList>
    </citation>
    <scope>NUCLEOTIDE SEQUENCE</scope>
    <source>
        <strain evidence="2">CBS 532.94</strain>
    </source>
</reference>
<evidence type="ECO:0000313" key="2">
    <source>
        <dbReference type="EMBL" id="KAK4235376.1"/>
    </source>
</evidence>
<gene>
    <name evidence="2" type="ORF">C8A03DRAFT_17878</name>
</gene>
<protein>
    <recommendedName>
        <fullName evidence="4">Hydrophobin 3</fullName>
    </recommendedName>
</protein>
<keyword evidence="3" id="KW-1185">Reference proteome</keyword>
<dbReference type="AlphaFoldDB" id="A0AAN7C5L5"/>
<organism evidence="2 3">
    <name type="scientific">Achaetomium macrosporum</name>
    <dbReference type="NCBI Taxonomy" id="79813"/>
    <lineage>
        <taxon>Eukaryota</taxon>
        <taxon>Fungi</taxon>
        <taxon>Dikarya</taxon>
        <taxon>Ascomycota</taxon>
        <taxon>Pezizomycotina</taxon>
        <taxon>Sordariomycetes</taxon>
        <taxon>Sordariomycetidae</taxon>
        <taxon>Sordariales</taxon>
        <taxon>Chaetomiaceae</taxon>
        <taxon>Achaetomium</taxon>
    </lineage>
</organism>
<dbReference type="Proteomes" id="UP001303760">
    <property type="component" value="Unassembled WGS sequence"/>
</dbReference>
<reference evidence="2" key="2">
    <citation type="submission" date="2023-05" db="EMBL/GenBank/DDBJ databases">
        <authorList>
            <consortium name="Lawrence Berkeley National Laboratory"/>
            <person name="Steindorff A."/>
            <person name="Hensen N."/>
            <person name="Bonometti L."/>
            <person name="Westerberg I."/>
            <person name="Brannstrom I.O."/>
            <person name="Guillou S."/>
            <person name="Cros-Aarteil S."/>
            <person name="Calhoun S."/>
            <person name="Haridas S."/>
            <person name="Kuo A."/>
            <person name="Mondo S."/>
            <person name="Pangilinan J."/>
            <person name="Riley R."/>
            <person name="Labutti K."/>
            <person name="Andreopoulos B."/>
            <person name="Lipzen A."/>
            <person name="Chen C."/>
            <person name="Yanf M."/>
            <person name="Daum C."/>
            <person name="Ng V."/>
            <person name="Clum A."/>
            <person name="Ohm R."/>
            <person name="Martin F."/>
            <person name="Silar P."/>
            <person name="Natvig D."/>
            <person name="Lalanne C."/>
            <person name="Gautier V."/>
            <person name="Ament-Velasquez S.L."/>
            <person name="Kruys A."/>
            <person name="Hutchinson M.I."/>
            <person name="Powell A.J."/>
            <person name="Barry K."/>
            <person name="Miller A.N."/>
            <person name="Grigoriev I.V."/>
            <person name="Debuchy R."/>
            <person name="Gladieux P."/>
            <person name="Thoren M.H."/>
            <person name="Johannesson H."/>
        </authorList>
    </citation>
    <scope>NUCLEOTIDE SEQUENCE</scope>
    <source>
        <strain evidence="2">CBS 532.94</strain>
    </source>
</reference>
<evidence type="ECO:0008006" key="4">
    <source>
        <dbReference type="Google" id="ProtNLM"/>
    </source>
</evidence>
<feature type="signal peptide" evidence="1">
    <location>
        <begin position="1"/>
        <end position="18"/>
    </location>
</feature>
<comment type="caution">
    <text evidence="2">The sequence shown here is derived from an EMBL/GenBank/DDBJ whole genome shotgun (WGS) entry which is preliminary data.</text>
</comment>
<evidence type="ECO:0000256" key="1">
    <source>
        <dbReference type="SAM" id="SignalP"/>
    </source>
</evidence>
<proteinExistence type="predicted"/>
<sequence>MQFTSIFSILAVAMTAAALPSAGVAPRTGDVGSCNSQTSNVCCDGVLGCVVTVLGKNCEGSSYCCETTAAQGSLVDVDALKCVKVL</sequence>
<name>A0AAN7C5L5_9PEZI</name>
<feature type="chain" id="PRO_5042857729" description="Hydrophobin 3" evidence="1">
    <location>
        <begin position="19"/>
        <end position="86"/>
    </location>
</feature>
<accession>A0AAN7C5L5</accession>
<keyword evidence="1" id="KW-0732">Signal</keyword>
<evidence type="ECO:0000313" key="3">
    <source>
        <dbReference type="Proteomes" id="UP001303760"/>
    </source>
</evidence>